<dbReference type="Proteomes" id="UP000683417">
    <property type="component" value="Unassembled WGS sequence"/>
</dbReference>
<evidence type="ECO:0000313" key="10">
    <source>
        <dbReference type="EMBL" id="CAD6502842.1"/>
    </source>
</evidence>
<feature type="domain" description="DUF3645" evidence="8">
    <location>
        <begin position="2354"/>
        <end position="2386"/>
    </location>
</feature>
<evidence type="ECO:0000256" key="6">
    <source>
        <dbReference type="ARBA" id="ARBA00022807"/>
    </source>
</evidence>
<keyword evidence="6" id="KW-0788">Thiol protease</keyword>
<feature type="domain" description="DUF3638" evidence="7">
    <location>
        <begin position="2014"/>
        <end position="2237"/>
    </location>
</feature>
<dbReference type="EC" id="3.4.19.12" evidence="2"/>
<comment type="caution">
    <text evidence="10">The sequence shown here is derived from an EMBL/GenBank/DDBJ whole genome shotgun (WGS) entry which is preliminary data.</text>
</comment>
<gene>
    <name evidence="10" type="ORF">BGTH12_LOCUS4200</name>
</gene>
<reference evidence="10" key="1">
    <citation type="submission" date="2020-10" db="EMBL/GenBank/DDBJ databases">
        <authorList>
            <person name="Muller C M."/>
        </authorList>
    </citation>
    <scope>NUCLEOTIDE SEQUENCE</scope>
    <source>
        <strain evidence="10">THUN-12</strain>
    </source>
</reference>
<evidence type="ECO:0000259" key="8">
    <source>
        <dbReference type="Pfam" id="PF12359"/>
    </source>
</evidence>
<keyword evidence="5" id="KW-0378">Hydrolase</keyword>
<dbReference type="InterPro" id="IPR022099">
    <property type="entry name" value="DUF3638"/>
</dbReference>
<evidence type="ECO:0000256" key="1">
    <source>
        <dbReference type="ARBA" id="ARBA00000707"/>
    </source>
</evidence>
<dbReference type="PANTHER" id="PTHR13367:SF33">
    <property type="entry name" value="P-LOOP CONTAINING NUCLEOSIDE TRIPHOSPHATE HYDROLASE PROTEIN"/>
    <property type="match status" value="1"/>
</dbReference>
<evidence type="ECO:0000256" key="5">
    <source>
        <dbReference type="ARBA" id="ARBA00022801"/>
    </source>
</evidence>
<dbReference type="InterPro" id="IPR051346">
    <property type="entry name" value="OTU_Deubiquitinase"/>
</dbReference>
<dbReference type="Pfam" id="PF12359">
    <property type="entry name" value="DUF3645"/>
    <property type="match status" value="1"/>
</dbReference>
<protein>
    <recommendedName>
        <fullName evidence="2">ubiquitinyl hydrolase 1</fullName>
        <ecNumber evidence="2">3.4.19.12</ecNumber>
    </recommendedName>
</protein>
<dbReference type="GO" id="GO:0006508">
    <property type="term" value="P:proteolysis"/>
    <property type="evidence" value="ECO:0007669"/>
    <property type="project" value="UniProtKB-KW"/>
</dbReference>
<sequence>MSEISENNLTSLLYHIALPTNLPGFQEPNVEEINLLLLKSLLNATNDICAIPDISQLEQWKSIYQSLKKTSEVNTCGSLDKNTIITSLRDLHGSNFVLYFVTEQNAGIMVRIEQNDDGESLVFEVSEASAPSEIVIEAENALVWDFPTSAAVIPRRLLEEHDFEEEVARFLEMASKENIKRFSYQVLKARTKVQETRNSVDPALITGMFMTILKVHGKSCDLPLLRKRVRDDVCSSGQAAKLPWRRSPFWLLLRVAIERQLSNIMSPELGIAQYKLLQCLVHARLLEKCVASDELDHELLFHLHKKLIRRIDKLSSYENRLDDSSVSYYRQLWENIEPLIKSISTSAIDKISNQWESYKTFLGNQNEIKFPRGVAQFHCKIQLANSQTYIDQVLSFRDNYPETPTSCLDNLKKAESSFSFQFVDKYQKLAEHEVLLVTENKKLLPNTKADLKKKRCFVIAEDIQNYITKVGIHYDKVPVQKSKMLLLILELWMGLDKLTLDLFPLLREYSPKLTHNITDVLQLVEIKDFDRLDIIRKYLIKRSDECYQTTNSIFDKPDESCFAVRYFDSSKKDSDLRSLLSQIERDAEGKKLQKKRDLSSLSSDYNQMVEKELVLSHADTSSNHWKYCSKCRLRTKIKKTSIDVFEWPLPVCEIQKKTVVFELLCPEVFSVYRETLWSIISCFAMDKYQSCSTRKVAFELKNYQKLSQYKKSTRSCKLELVSSTKTFSMTNFSKVKLPVDLADIIVPNAANYTYYDTSKMFWTDQIPELTFSHHSKLLLPENSIYASLKTSPYFAVDQKSLTSYSIAASRASCPNTATIQEYLSLQTLHLGYEHRWPHMLIELGSSNINLSTEAASSVINLLALQAGPYSKTDIRGGVHKIFSNQNFCKRLLELISTRLRNISSKLKAKEIYCMDTLITLSLRLYEFAASEYRRESLELIELAREITWEWHTKSKYEKWNSHGLHYNQSGRPHYSVWSSLLFRRTFIVLQNNSIISEDLASRYLETSISINDSIKDDISDLPLSLKAAYIRDFNLAHILKPLLNLSLSTKVIRDGIVAPLFGNNCHSENIEYKNLSGLYNWWIKILVRLDLSSEFNGIEFYYSLPTGLVQFKDKAKKQIPGYLKKSAILQHLPNLDHVTLLPSCRYGMDYQVNGINDNQEIHIKIQNEDTIFQLVEGEDIMELIPAKKFIGVKNDLPSNLINDHVHWLHLKDYKIEIRPISQPLKHMSSNWIIDLSTRLATQNFKRSTKTLLDPNSLLFKAISRILKHVENPNEIMAWRNEYNRLKISLNRLKLEFHVNSNRTLECPQLESQIDSNQDIGTWYGLESKLVLREVIYHNFDSIPTIMLTENRCVLVPIGEILYERSGPHVNVKFTKSGNYARFSVNNILGRIESVDPNQEYLKALIHASTSSLQPDPLTNRTGIEEAFHILNSGLSQPAMPISILQSKTLEKIARLSPRRDFYPENTKLMQMTVWKTDLTICIQHDGLRTAVDQIFQKSQELTTFYEGIGPLNNYPKNGENCLNSRSWRRRSLYERPSLATATITMEKVYPGRPLSLFRNQMEIVRKCADDIREWKYHKNHTRKLHDVLTDWSNFQGLGQPFNKVYLSELCSLDVSDNWGPLLHVVRNIDQSNKFKLTFLLGVILFGERADTDAINFLVAYAVSDKLKNLEPPIWSFYENFRKDDKLSLTTILKLMRSNDDFFDEIVSQKESQRFAKFLLEQWPCEEPTADDFIDADEIDVDELLKRIRPEWRRAYKNFDLSIYLSHVQIFIDEFNYPQKCFPDINSEINQLGKKFLLEDTVRIELPSISDLLKKNISDENNESRDSKDLVMRYFSECYVRNLTYSEQSETLSKSKSIPEINDLHKIISNERLFNSDVENAYAKNLLESLHALEEQGRKLHGNPELDFNEINQLIDEASHIVNGRVCKLDYLCYLVNPIRTEWLKLAGLWPCMQPVSLLETIRSISKYEFGENVKELIVECAISITRLQKLYRIRRALLKRKTQTLQEELENLGHTNWEPTQKPDWLLLEIDSNILIRPGQVDVANATISPDSANNSVLQMNMGQGKTSCIMPMAAATLADGNNLMRVIVTQALLMQTTQLLQTRLGGLVGREIKHVPFSRKLSSISGISKKFREQLQSIQISAGILIAQPDHILSFKLSGDQAILDGKFAEAEEMIEVQNFVAKNCRDVIDECDEILSVRNQLIYPSGTHKAIDGNPNRWEIIENLLEQVSFHLKNIETQNPGSVSITNKGSGNFPLFFFVNEESEEQLLARLVEDICSGYSQIITRFEPDNQNTIRDFISKSSIPESTVNKVELLSEMDPTFRKALYLLRGLLAYQVLIASLKKRWNVQYGLHPNREPLAVPYYAKGCPSENSEWGHQDVVIILTCLSFYYEGIKTDHLKEIFRHIRETGDPIQVYNQLTQDSNLPAPLRNWSAITVEDETLLEEIWRFIHLDINIIKFYLNNCVFPRFLKQFEYRIQASSWDIPSMAWNHSEEVGINTCPLTTGFSGTNDWKDLLPMTIFQKDLPVLSRTNAEVLTYLLTNRNRTYHFAADSAGNRLSELDLLKKVSGQNIKILLDAGAQIMELNNEDLVRSWLSIDEFALAAFYFDNNNRPQIMYRGGRKVPFQASPFVDNLGRCLVYLDQLHTRGTDLKFPPHAKAALTLGPNQTKDHTVQAAMRMRQLGSTQSIEFFAPPEVHRSILNLQKNALEYKKITSFDVICWLLKQTCLGIETLLPCYCVQGFEFCQRTQAVLTYPKVFDPNSSDSKNYLRVIRHVEDHQLENLYGTKRIPKKFSSINKIPKITNFSQRLQEIDRIRQDSSGGHVNSALQEVEQERQIANEVVNVRHVQIPTFYQPLKFLRLDKDLLNFVLNGIITPDARGYELAFEYIARTSIGRKYVFDQSATSQKLYISVEFGKTVHLVSHSRADHLYRPVHWILWSPHNKVAMVIIPEEMELIMPFLRDGRSVVHLLSYATPLTKEMLSFNDMNNFVVPPLPTTWEAPIWLRIELGILSGRLYFDSFECTDILNYLGVQEQDGRIIEIHEDFPDLLALKSLSLAERRCHFTSEPLQFLQEWLSLRYNGQDFSHTPMGHICKGKALPVDYPYTSRISKEDVNESEPFIYTNVLNKQAEEYEEFFDESEFEFLEYDNKENPTCNYEEDLLNFSPSDEDI</sequence>
<evidence type="ECO:0000256" key="2">
    <source>
        <dbReference type="ARBA" id="ARBA00012759"/>
    </source>
</evidence>
<dbReference type="GO" id="GO:0004843">
    <property type="term" value="F:cysteine-type deubiquitinase activity"/>
    <property type="evidence" value="ECO:0007669"/>
    <property type="project" value="UniProtKB-EC"/>
</dbReference>
<evidence type="ECO:0000256" key="4">
    <source>
        <dbReference type="ARBA" id="ARBA00022786"/>
    </source>
</evidence>
<organism evidence="10 11">
    <name type="scientific">Blumeria graminis f. sp. triticale</name>
    <dbReference type="NCBI Taxonomy" id="1689686"/>
    <lineage>
        <taxon>Eukaryota</taxon>
        <taxon>Fungi</taxon>
        <taxon>Dikarya</taxon>
        <taxon>Ascomycota</taxon>
        <taxon>Pezizomycotina</taxon>
        <taxon>Leotiomycetes</taxon>
        <taxon>Erysiphales</taxon>
        <taxon>Erysiphaceae</taxon>
        <taxon>Blumeria</taxon>
    </lineage>
</organism>
<name>A0A9W4D2R1_BLUGR</name>
<evidence type="ECO:0000259" key="7">
    <source>
        <dbReference type="Pfam" id="PF12340"/>
    </source>
</evidence>
<dbReference type="InterPro" id="IPR046541">
    <property type="entry name" value="DUF6606"/>
</dbReference>
<dbReference type="Pfam" id="PF12340">
    <property type="entry name" value="DUF3638"/>
    <property type="match status" value="1"/>
</dbReference>
<dbReference type="Pfam" id="PF20255">
    <property type="entry name" value="DUF6606"/>
    <property type="match status" value="1"/>
</dbReference>
<accession>A0A9W4D2R1</accession>
<evidence type="ECO:0000259" key="9">
    <source>
        <dbReference type="Pfam" id="PF20255"/>
    </source>
</evidence>
<dbReference type="EMBL" id="CAJHIT010000006">
    <property type="protein sequence ID" value="CAD6502842.1"/>
    <property type="molecule type" value="Genomic_DNA"/>
</dbReference>
<dbReference type="PANTHER" id="PTHR13367">
    <property type="entry name" value="UBIQUITIN THIOESTERASE"/>
    <property type="match status" value="1"/>
</dbReference>
<keyword evidence="4" id="KW-0833">Ubl conjugation pathway</keyword>
<dbReference type="InterPro" id="IPR022105">
    <property type="entry name" value="DUF3645"/>
</dbReference>
<proteinExistence type="predicted"/>
<keyword evidence="3" id="KW-0645">Protease</keyword>
<evidence type="ECO:0000256" key="3">
    <source>
        <dbReference type="ARBA" id="ARBA00022670"/>
    </source>
</evidence>
<feature type="domain" description="DUF6606" evidence="9">
    <location>
        <begin position="13"/>
        <end position="287"/>
    </location>
</feature>
<comment type="catalytic activity">
    <reaction evidence="1">
        <text>Thiol-dependent hydrolysis of ester, thioester, amide, peptide and isopeptide bonds formed by the C-terminal Gly of ubiquitin (a 76-residue protein attached to proteins as an intracellular targeting signal).</text>
        <dbReference type="EC" id="3.4.19.12"/>
    </reaction>
</comment>
<evidence type="ECO:0000313" key="11">
    <source>
        <dbReference type="Proteomes" id="UP000683417"/>
    </source>
</evidence>